<evidence type="ECO:0000313" key="3">
    <source>
        <dbReference type="Proteomes" id="UP000001064"/>
    </source>
</evidence>
<dbReference type="Proteomes" id="UP000001064">
    <property type="component" value="Unassembled WGS sequence"/>
</dbReference>
<sequence length="254" mass="29133">MKRIICFLLYLCFISLNNIRCVNSSILELEPSIIGISYSESKILKTDGYVIIKGSNLPRTSSDGVNSPLIKITQNGDDSQFYILKDSIFIPLSDQTEADSISLSIYYNNNLLKEFTFEYDLPRVGIVYCNYVYSGQNVGNYMLDVYGFNFNPQFNVSLYDYNQGSDSGYCQVADYAIYFNFYVLSCLLPPSTAEQIIDHSLFNLTLIFGDNVHTFPVRVFDNSETEQLTYNNCNGKKNYSFYILILLNFFILFM</sequence>
<evidence type="ECO:0000256" key="1">
    <source>
        <dbReference type="SAM" id="SignalP"/>
    </source>
</evidence>
<proteinExistence type="predicted"/>
<keyword evidence="3" id="KW-1185">Reference proteome</keyword>
<accession>F0ZDY2</accession>
<organism evidence="2 3">
    <name type="scientific">Dictyostelium purpureum</name>
    <name type="common">Slime mold</name>
    <dbReference type="NCBI Taxonomy" id="5786"/>
    <lineage>
        <taxon>Eukaryota</taxon>
        <taxon>Amoebozoa</taxon>
        <taxon>Evosea</taxon>
        <taxon>Eumycetozoa</taxon>
        <taxon>Dictyostelia</taxon>
        <taxon>Dictyosteliales</taxon>
        <taxon>Dictyosteliaceae</taxon>
        <taxon>Dictyostelium</taxon>
    </lineage>
</organism>
<dbReference type="RefSeq" id="XP_003285613.1">
    <property type="nucleotide sequence ID" value="XM_003285565.1"/>
</dbReference>
<reference evidence="3" key="1">
    <citation type="journal article" date="2011" name="Genome Biol.">
        <title>Comparative genomics of the social amoebae Dictyostelium discoideum and Dictyostelium purpureum.</title>
        <authorList>
            <consortium name="US DOE Joint Genome Institute (JGI-PGF)"/>
            <person name="Sucgang R."/>
            <person name="Kuo A."/>
            <person name="Tian X."/>
            <person name="Salerno W."/>
            <person name="Parikh A."/>
            <person name="Feasley C.L."/>
            <person name="Dalin E."/>
            <person name="Tu H."/>
            <person name="Huang E."/>
            <person name="Barry K."/>
            <person name="Lindquist E."/>
            <person name="Shapiro H."/>
            <person name="Bruce D."/>
            <person name="Schmutz J."/>
            <person name="Salamov A."/>
            <person name="Fey P."/>
            <person name="Gaudet P."/>
            <person name="Anjard C."/>
            <person name="Babu M.M."/>
            <person name="Basu S."/>
            <person name="Bushmanova Y."/>
            <person name="van der Wel H."/>
            <person name="Katoh-Kurasawa M."/>
            <person name="Dinh C."/>
            <person name="Coutinho P.M."/>
            <person name="Saito T."/>
            <person name="Elias M."/>
            <person name="Schaap P."/>
            <person name="Kay R.R."/>
            <person name="Henrissat B."/>
            <person name="Eichinger L."/>
            <person name="Rivero F."/>
            <person name="Putnam N.H."/>
            <person name="West C.M."/>
            <person name="Loomis W.F."/>
            <person name="Chisholm R.L."/>
            <person name="Shaulsky G."/>
            <person name="Strassmann J.E."/>
            <person name="Queller D.C."/>
            <person name="Kuspa A."/>
            <person name="Grigoriev I.V."/>
        </authorList>
    </citation>
    <scope>NUCLEOTIDE SEQUENCE [LARGE SCALE GENOMIC DNA]</scope>
    <source>
        <strain evidence="3">QSDP1</strain>
    </source>
</reference>
<protein>
    <recommendedName>
        <fullName evidence="4">IPT/TIG domain-containing protein</fullName>
    </recommendedName>
</protein>
<dbReference type="EMBL" id="GL870989">
    <property type="protein sequence ID" value="EGC37863.1"/>
    <property type="molecule type" value="Genomic_DNA"/>
</dbReference>
<evidence type="ECO:0000313" key="2">
    <source>
        <dbReference type="EMBL" id="EGC37863.1"/>
    </source>
</evidence>
<dbReference type="InParanoid" id="F0ZDY2"/>
<evidence type="ECO:0008006" key="4">
    <source>
        <dbReference type="Google" id="ProtNLM"/>
    </source>
</evidence>
<dbReference type="GeneID" id="10503209"/>
<gene>
    <name evidence="2" type="ORF">DICPUDRAFT_76548</name>
</gene>
<keyword evidence="1" id="KW-0732">Signal</keyword>
<dbReference type="VEuPathDB" id="AmoebaDB:DICPUDRAFT_76548"/>
<name>F0ZDY2_DICPU</name>
<dbReference type="AlphaFoldDB" id="F0ZDY2"/>
<feature type="signal peptide" evidence="1">
    <location>
        <begin position="1"/>
        <end position="24"/>
    </location>
</feature>
<feature type="chain" id="PRO_5003261626" description="IPT/TIG domain-containing protein" evidence="1">
    <location>
        <begin position="25"/>
        <end position="254"/>
    </location>
</feature>
<dbReference type="KEGG" id="dpp:DICPUDRAFT_76548"/>